<sequence length="125" mass="13573">MKEKFEVIEIENQTMVLKVNRSGGCHSCSANAGCGTGILASTFGHATTFSKPLEAGVVVGDFVTMQISSAELFYRAFQLYILPLLALFIGALIGVKLFPLNELWQIGFGLVGFVGALLFTKYFLK</sequence>
<dbReference type="STRING" id="1705394.SP60_00445"/>
<evidence type="ECO:0000313" key="2">
    <source>
        <dbReference type="EMBL" id="ALE51858.1"/>
    </source>
</evidence>
<keyword evidence="1" id="KW-0472">Membrane</keyword>
<dbReference type="InterPro" id="IPR026268">
    <property type="entry name" value="RseC"/>
</dbReference>
<dbReference type="PIRSF" id="PIRSF004923">
    <property type="entry name" value="RseC"/>
    <property type="match status" value="1"/>
</dbReference>
<evidence type="ECO:0000256" key="1">
    <source>
        <dbReference type="SAM" id="Phobius"/>
    </source>
</evidence>
<dbReference type="Proteomes" id="UP000058020">
    <property type="component" value="Chromosome"/>
</dbReference>
<keyword evidence="1" id="KW-1133">Transmembrane helix</keyword>
<dbReference type="OrthoDB" id="9795854at2"/>
<reference evidence="2 3" key="1">
    <citation type="journal article" date="2015" name="Genome Announc.">
        <title>Genome Sequence of 'Candidatus Thioglobus autotrophica' Strain EF1, a Chemoautotroph from the SUP05 Clade of Marine Gammaproteobacteria.</title>
        <authorList>
            <person name="Shah V."/>
            <person name="Morris R.M."/>
        </authorList>
    </citation>
    <scope>NUCLEOTIDE SEQUENCE [LARGE SCALE GENOMIC DNA]</scope>
    <source>
        <strain evidence="2 3">EF1</strain>
    </source>
</reference>
<dbReference type="PANTHER" id="PTHR35867:SF1">
    <property type="entry name" value="PROTEIN RSEC"/>
    <property type="match status" value="1"/>
</dbReference>
<keyword evidence="1" id="KW-0812">Transmembrane</keyword>
<accession>A0A0M4NFX0</accession>
<keyword evidence="3" id="KW-1185">Reference proteome</keyword>
<dbReference type="RefSeq" id="WP_053950770.1">
    <property type="nucleotide sequence ID" value="NZ_CP010552.1"/>
</dbReference>
<dbReference type="EMBL" id="CP010552">
    <property type="protein sequence ID" value="ALE51858.1"/>
    <property type="molecule type" value="Genomic_DNA"/>
</dbReference>
<dbReference type="Pfam" id="PF04246">
    <property type="entry name" value="RseC_MucC"/>
    <property type="match status" value="1"/>
</dbReference>
<feature type="transmembrane region" description="Helical" evidence="1">
    <location>
        <begin position="104"/>
        <end position="124"/>
    </location>
</feature>
<organism evidence="2 3">
    <name type="scientific">Candidatus Thioglobus autotrophicus</name>
    <dbReference type="NCBI Taxonomy" id="1705394"/>
    <lineage>
        <taxon>Bacteria</taxon>
        <taxon>Pseudomonadati</taxon>
        <taxon>Pseudomonadota</taxon>
        <taxon>Gammaproteobacteria</taxon>
        <taxon>Candidatus Pseudothioglobaceae</taxon>
        <taxon>Candidatus Thioglobus</taxon>
    </lineage>
</organism>
<dbReference type="InterPro" id="IPR007359">
    <property type="entry name" value="SigmaE_reg_RseC_MucC"/>
</dbReference>
<protein>
    <submittedName>
        <fullName evidence="2">Positive regulator of sigma E, RseC/MucC</fullName>
    </submittedName>
</protein>
<dbReference type="PANTHER" id="PTHR35867">
    <property type="entry name" value="PROTEIN RSEC"/>
    <property type="match status" value="1"/>
</dbReference>
<name>A0A0M4NFX0_9GAMM</name>
<feature type="transmembrane region" description="Helical" evidence="1">
    <location>
        <begin position="79"/>
        <end position="98"/>
    </location>
</feature>
<dbReference type="AlphaFoldDB" id="A0A0M4NFX0"/>
<proteinExistence type="predicted"/>
<dbReference type="KEGG" id="tho:SP60_00445"/>
<evidence type="ECO:0000313" key="3">
    <source>
        <dbReference type="Proteomes" id="UP000058020"/>
    </source>
</evidence>
<gene>
    <name evidence="2" type="ORF">SP60_00445</name>
</gene>